<gene>
    <name evidence="3" type="ORF">ACHAWO_008157</name>
</gene>
<dbReference type="EMBL" id="JALLPJ020000548">
    <property type="protein sequence ID" value="KAL3788832.1"/>
    <property type="molecule type" value="Genomic_DNA"/>
</dbReference>
<name>A0ABD3PLC2_9STRA</name>
<feature type="region of interest" description="Disordered" evidence="1">
    <location>
        <begin position="279"/>
        <end position="298"/>
    </location>
</feature>
<feature type="domain" description="Orc1-like AAA ATPase" evidence="2">
    <location>
        <begin position="480"/>
        <end position="663"/>
    </location>
</feature>
<evidence type="ECO:0000313" key="4">
    <source>
        <dbReference type="Proteomes" id="UP001530400"/>
    </source>
</evidence>
<dbReference type="PANTHER" id="PTHR43642">
    <property type="entry name" value="HYBRID SIGNAL TRANSDUCTION HISTIDINE KINASE G"/>
    <property type="match status" value="1"/>
</dbReference>
<dbReference type="InterPro" id="IPR041664">
    <property type="entry name" value="AAA_16"/>
</dbReference>
<proteinExistence type="predicted"/>
<dbReference type="InterPro" id="IPR011990">
    <property type="entry name" value="TPR-like_helical_dom_sf"/>
</dbReference>
<dbReference type="Proteomes" id="UP001530400">
    <property type="component" value="Unassembled WGS sequence"/>
</dbReference>
<dbReference type="PANTHER" id="PTHR43642:SF1">
    <property type="entry name" value="HYBRID SIGNAL TRANSDUCTION HISTIDINE KINASE G"/>
    <property type="match status" value="1"/>
</dbReference>
<feature type="region of interest" description="Disordered" evidence="1">
    <location>
        <begin position="1"/>
        <end position="43"/>
    </location>
</feature>
<comment type="caution">
    <text evidence="3">The sequence shown here is derived from an EMBL/GenBank/DDBJ whole genome shotgun (WGS) entry which is preliminary data.</text>
</comment>
<protein>
    <recommendedName>
        <fullName evidence="2">Orc1-like AAA ATPase domain-containing protein</fullName>
    </recommendedName>
</protein>
<dbReference type="Pfam" id="PF13191">
    <property type="entry name" value="AAA_16"/>
    <property type="match status" value="1"/>
</dbReference>
<evidence type="ECO:0000256" key="1">
    <source>
        <dbReference type="SAM" id="MobiDB-lite"/>
    </source>
</evidence>
<feature type="compositionally biased region" description="Basic and acidic residues" evidence="1">
    <location>
        <begin position="21"/>
        <end position="32"/>
    </location>
</feature>
<feature type="compositionally biased region" description="Polar residues" evidence="1">
    <location>
        <begin position="1"/>
        <end position="12"/>
    </location>
</feature>
<dbReference type="SUPFAM" id="SSF48452">
    <property type="entry name" value="TPR-like"/>
    <property type="match status" value="1"/>
</dbReference>
<dbReference type="InterPro" id="IPR053159">
    <property type="entry name" value="Hybrid_Histidine_Kinase"/>
</dbReference>
<dbReference type="SUPFAM" id="SSF52540">
    <property type="entry name" value="P-loop containing nucleoside triphosphate hydrolases"/>
    <property type="match status" value="1"/>
</dbReference>
<accession>A0ABD3PLC2</accession>
<sequence>MATIKMNNQSGSLEAFLSPGRDGEHRESKRAEQNGGNHYMNDSSASSADGALMTLGRGSLQVNLSPAASTNRQLILPLRSWINHALKSVPDSGMSRPFLSTPYLQSCLKIAISLTEQILQADKLAGWGISNKLDVLPFHSFIDWTEHATVTVPSASTSCDDPGDEDTDREFNRQWEALLKEFPDESDNDEDAIHESFEEAMTKRSTGASYDAAAAMGISQNPDNQLDAAEAFDWNTGAMFVLENADAYYRKPSAAAAVNQDLNRQMEAFLETFGLSKSQDAESGKKSDNGARMTSEQVVPKSSGIDYLNVNSAEVRCPENNNLNSYYSNASREKLQRIFHLAILFYELFTGGQPPGSDLRALASLNSAFSSLPILTLVEPRDVDDAGRPNEPKRHQGAEKQKGLCRLTFEYLKFMQIPGPLCHLIFNMLDCVHGELSGDECYNAICDIKSDLQLMLDKPKFLRGLETSICGLQLNEMSISREEEIQYILSCYHRCISGSFELAIVSGASGAGKSWILEKVGSTIIAGGGLFLMGKFDQQQQSKPFSALAAAFDQYVEVLISQVGSDWAKTVVHSLQTALGQDAYHLVEIMPRLGQLLDTVYGAAPDFGYDCRNAADRIHYLLCKFVEVISMTALVSLTLCLDDVQWIDNASSSVLKRVLAQKPNKFFFLGCCRDDEMEPDHPCTSMLREVDESGVNTTNVTVSCMKEEEINIFVSELFCLSPRLVEPLARIIYSRTKGNILFVSQLLLSLNRDGLLHVDFGNQRYVWDVEQINSTKLPDNVALCFTNGIGKLPIEVQLSIHTLSMFGASARSDCIAFLESQLHVKISEPLQVAVKEGLVSYVKNSYTFCHDRIQEASYQMIAEHDRLCNHLTYGRCLIKLAHETGDDDVLFIAINQINSGGPSAITNPEEYFTMSQHNMHAGKRAMTKSNFHTAYTLFDNSISFLRKNNWKQHYAFSLELYELASRCALASGHLLQLPILTDHVLRHALSFEDQLNTHFIIMSSQERSPSTLSDALEKGLAIVRQLGEEIESNPSQNTFQEQFDLTFAITRDISPDIFLNYRPMTDEKTLALMKFLERILVITFFTNHTLHSCVTLKMVQLVVSCGMCPESCTAFAFYGSLLVRRGEIKLALYFITLAKSLLGRFDNGKEGSGEVLFWACEVKCFSEPYQAANEYHLEAEAEALSAGDIHYACFNRLLYCTNMFWSGVALSKVKEKVKDACMFMKNQLHRNALFFMLSVNSTLSVLMEGDTATESRKKWIRNAIGNNHSRLQLQIASHNLYLDFVFYQQDLKGCCDQFHQKELQSGCIIFHETIHSFIVGLASYQLYRETEDFFWYDRGKKRLDEIKFWADRGAAWNFSHKLSLLEAEDSFSLGDFDAAKQSYKNAITASEAHKFNNDLALSYELAAKFYLGIGELHTSLEHFTLAHKAYETWGAMGKAQKLFTFTNETFTSLITRCPDQTSYVAGNS</sequence>
<evidence type="ECO:0000313" key="3">
    <source>
        <dbReference type="EMBL" id="KAL3788832.1"/>
    </source>
</evidence>
<feature type="compositionally biased region" description="Basic and acidic residues" evidence="1">
    <location>
        <begin position="279"/>
        <end position="289"/>
    </location>
</feature>
<dbReference type="InterPro" id="IPR027417">
    <property type="entry name" value="P-loop_NTPase"/>
</dbReference>
<keyword evidence="4" id="KW-1185">Reference proteome</keyword>
<reference evidence="3 4" key="1">
    <citation type="submission" date="2024-10" db="EMBL/GenBank/DDBJ databases">
        <title>Updated reference genomes for cyclostephanoid diatoms.</title>
        <authorList>
            <person name="Roberts W.R."/>
            <person name="Alverson A.J."/>
        </authorList>
    </citation>
    <scope>NUCLEOTIDE SEQUENCE [LARGE SCALE GENOMIC DNA]</scope>
    <source>
        <strain evidence="3 4">AJA010-31</strain>
    </source>
</reference>
<evidence type="ECO:0000259" key="2">
    <source>
        <dbReference type="Pfam" id="PF13191"/>
    </source>
</evidence>
<organism evidence="3 4">
    <name type="scientific">Cyclotella atomus</name>
    <dbReference type="NCBI Taxonomy" id="382360"/>
    <lineage>
        <taxon>Eukaryota</taxon>
        <taxon>Sar</taxon>
        <taxon>Stramenopiles</taxon>
        <taxon>Ochrophyta</taxon>
        <taxon>Bacillariophyta</taxon>
        <taxon>Coscinodiscophyceae</taxon>
        <taxon>Thalassiosirophycidae</taxon>
        <taxon>Stephanodiscales</taxon>
        <taxon>Stephanodiscaceae</taxon>
        <taxon>Cyclotella</taxon>
    </lineage>
</organism>
<feature type="compositionally biased region" description="Polar residues" evidence="1">
    <location>
        <begin position="34"/>
        <end position="43"/>
    </location>
</feature>